<feature type="chain" id="PRO_5045287164" evidence="8">
    <location>
        <begin position="25"/>
        <end position="1224"/>
    </location>
</feature>
<dbReference type="InterPro" id="IPR008969">
    <property type="entry name" value="CarboxyPept-like_regulatory"/>
</dbReference>
<feature type="signal peptide" evidence="8">
    <location>
        <begin position="1"/>
        <end position="24"/>
    </location>
</feature>
<dbReference type="Pfam" id="PF13715">
    <property type="entry name" value="CarbopepD_reg_2"/>
    <property type="match status" value="1"/>
</dbReference>
<keyword evidence="5 7" id="KW-0472">Membrane</keyword>
<comment type="caution">
    <text evidence="10">The sequence shown here is derived from an EMBL/GenBank/DDBJ whole genome shotgun (WGS) entry which is preliminary data.</text>
</comment>
<keyword evidence="11" id="KW-1185">Reference proteome</keyword>
<evidence type="ECO:0000256" key="7">
    <source>
        <dbReference type="PROSITE-ProRule" id="PRU01360"/>
    </source>
</evidence>
<keyword evidence="2 7" id="KW-0813">Transport</keyword>
<organism evidence="10 11">
    <name type="scientific">Niabella ginsengisoli</name>
    <dbReference type="NCBI Taxonomy" id="522298"/>
    <lineage>
        <taxon>Bacteria</taxon>
        <taxon>Pseudomonadati</taxon>
        <taxon>Bacteroidota</taxon>
        <taxon>Chitinophagia</taxon>
        <taxon>Chitinophagales</taxon>
        <taxon>Chitinophagaceae</taxon>
        <taxon>Niabella</taxon>
    </lineage>
</organism>
<evidence type="ECO:0000259" key="9">
    <source>
        <dbReference type="Pfam" id="PF07715"/>
    </source>
</evidence>
<dbReference type="InterPro" id="IPR037066">
    <property type="entry name" value="Plug_dom_sf"/>
</dbReference>
<dbReference type="InterPro" id="IPR012910">
    <property type="entry name" value="Plug_dom"/>
</dbReference>
<evidence type="ECO:0000256" key="5">
    <source>
        <dbReference type="ARBA" id="ARBA00023136"/>
    </source>
</evidence>
<dbReference type="InterPro" id="IPR023997">
    <property type="entry name" value="TonB-dep_OMP_SusC/RagA_CS"/>
</dbReference>
<dbReference type="InterPro" id="IPR023996">
    <property type="entry name" value="TonB-dep_OMP_SusC/RagA"/>
</dbReference>
<reference evidence="10 11" key="1">
    <citation type="submission" date="2022-02" db="EMBL/GenBank/DDBJ databases">
        <authorList>
            <person name="Min J."/>
        </authorList>
    </citation>
    <scope>NUCLEOTIDE SEQUENCE [LARGE SCALE GENOMIC DNA]</scope>
    <source>
        <strain evidence="10 11">GR10-1</strain>
    </source>
</reference>
<dbReference type="Gene3D" id="2.170.130.10">
    <property type="entry name" value="TonB-dependent receptor, plug domain"/>
    <property type="match status" value="1"/>
</dbReference>
<gene>
    <name evidence="10" type="ORF">MKP09_05775</name>
</gene>
<name>A0ABS9SGF5_9BACT</name>
<dbReference type="SUPFAM" id="SSF49464">
    <property type="entry name" value="Carboxypeptidase regulatory domain-like"/>
    <property type="match status" value="1"/>
</dbReference>
<feature type="domain" description="TonB-dependent receptor plug" evidence="9">
    <location>
        <begin position="256"/>
        <end position="381"/>
    </location>
</feature>
<dbReference type="Proteomes" id="UP001202248">
    <property type="component" value="Unassembled WGS sequence"/>
</dbReference>
<dbReference type="InterPro" id="IPR039426">
    <property type="entry name" value="TonB-dep_rcpt-like"/>
</dbReference>
<evidence type="ECO:0000256" key="8">
    <source>
        <dbReference type="SAM" id="SignalP"/>
    </source>
</evidence>
<evidence type="ECO:0000256" key="1">
    <source>
        <dbReference type="ARBA" id="ARBA00004571"/>
    </source>
</evidence>
<keyword evidence="8" id="KW-0732">Signal</keyword>
<comment type="similarity">
    <text evidence="7">Belongs to the TonB-dependent receptor family.</text>
</comment>
<keyword evidence="4 7" id="KW-0812">Transmembrane</keyword>
<dbReference type="PROSITE" id="PS52016">
    <property type="entry name" value="TONB_DEPENDENT_REC_3"/>
    <property type="match status" value="1"/>
</dbReference>
<dbReference type="EMBL" id="JAKWBL010000001">
    <property type="protein sequence ID" value="MCH5597446.1"/>
    <property type="molecule type" value="Genomic_DNA"/>
</dbReference>
<dbReference type="NCBIfam" id="TIGR04057">
    <property type="entry name" value="SusC_RagA_signa"/>
    <property type="match status" value="1"/>
</dbReference>
<evidence type="ECO:0000256" key="6">
    <source>
        <dbReference type="ARBA" id="ARBA00023237"/>
    </source>
</evidence>
<dbReference type="InterPro" id="IPR036942">
    <property type="entry name" value="Beta-barrel_TonB_sf"/>
</dbReference>
<dbReference type="Pfam" id="PF07715">
    <property type="entry name" value="Plug"/>
    <property type="match status" value="1"/>
</dbReference>
<dbReference type="RefSeq" id="WP_240826831.1">
    <property type="nucleotide sequence ID" value="NZ_JAKWBL010000001.1"/>
</dbReference>
<dbReference type="Gene3D" id="2.40.170.20">
    <property type="entry name" value="TonB-dependent receptor, beta-barrel domain"/>
    <property type="match status" value="1"/>
</dbReference>
<comment type="subcellular location">
    <subcellularLocation>
        <location evidence="1 7">Cell outer membrane</location>
        <topology evidence="1 7">Multi-pass membrane protein</topology>
    </subcellularLocation>
</comment>
<evidence type="ECO:0000256" key="4">
    <source>
        <dbReference type="ARBA" id="ARBA00022692"/>
    </source>
</evidence>
<proteinExistence type="inferred from homology"/>
<dbReference type="NCBIfam" id="TIGR04056">
    <property type="entry name" value="OMP_RagA_SusC"/>
    <property type="match status" value="1"/>
</dbReference>
<evidence type="ECO:0000256" key="2">
    <source>
        <dbReference type="ARBA" id="ARBA00022448"/>
    </source>
</evidence>
<evidence type="ECO:0000313" key="10">
    <source>
        <dbReference type="EMBL" id="MCH5597446.1"/>
    </source>
</evidence>
<keyword evidence="6 7" id="KW-0998">Cell outer membrane</keyword>
<sequence length="1224" mass="133277">MTCKLNRFVLMIVVLIAASNFVQAQTINGKVVGKTGIGITDTYLFKAGTADSAKTDAEGIFSLKANKGDSIHIKNNVLNLNLLFVAPASDSILVNVKDNSEIEVGEWKMGTSLKDTITGRAQTVVDTTKKQIAAVSDSAAATATGGTDSTAGAVQTTPTGDTVLIKGKVVNNAGEPIASASIEYPNGTLYTADSSGNFSIPFIKNTKVRFSSVGVAAQEITLADSSQVLNVQLQKTSAEQLEEVTVTALGISKKSRSVGYAISEVKGSEIQTAKETNFVNNLAGRVAGVQISTNSGSMGGSTKVNIRGPKSIQGDNNALFIVDGIPFSNLNTNSINQQIGGGGFDYGNPIQDINPDDIDQISVLKGAAATALYGSRGQNGVVLVTTKKSAGAKKFGVNYSLNVQSDKIYILPDYQNLYGGGSDGQFDTLWYNDNPDYFLSEGAATYDDPTRGPYDLMPEFSVDESWGPKLDGSLVRHYWSFDKNKGNPDFGVTAPWAPQPNNVRDFFQPGFTMTNSISMGGSNDRGSIRIAFADTRQRFVLPNSKLSRTNAGINGTYKITDDLIVSSGVRYAYTEAKGRPGTGFTGQNMMMLFSEYGQRQWDMDRMSNYKRPDGSQISWNRRSFSNDTLAFSNNPYWTRYEEFQTDNRSRVFGSLGLDYTATDWLTLSTKVFMDAYNTLQEERSAKDYLPGGYIRNTIDFREMNYLGTANIRKDLSEKFNINVTVGGNIMRQEAKLFTGSTTTGLGSVGVYTLANSLGPVLITELNPRKQINSLFGTATIGFTNSVFLELSGRNDWSSSLLKNGKPRPYFYPSASTSIIFSDWIKDAKWLSFGKIRAGIAQVGNDTDPYNLFTVYQAPTQFNGQSMTGIDPTKRNPDLLPEMSTEKEGGIELKMFDNRFGLDFTYYDRITKNQIISIPVSQTTGYTNSIINLGKISNKGIELRVEGTPLRTKSGFTWNIAVNLSKNKNKVLDLAQNGQEITDRIVIGQERRLTPPVALVAVKGQPLGSLYGFDYAYDNQGRKIIDSAGLYQLTGTTVPLGSVYPDLVGGITNSFTFKNISLRTLVDFSKGGKFFSYTNMYGKYSGLLAETAESGIRENGVPVSGVVEQPDGSYAPYSVDVPAKTYYQANFGRNNNIHSANVYDASYVYLREVTLGYQLPQSWSEKINSDNITLSLYGRNLWLIKSNAPNVDPSNITNGSGNIQGLEGGALPSVRSYGLNLNIAF</sequence>
<evidence type="ECO:0000313" key="11">
    <source>
        <dbReference type="Proteomes" id="UP001202248"/>
    </source>
</evidence>
<protein>
    <submittedName>
        <fullName evidence="10">SusC/RagA family TonB-linked outer membrane protein</fullName>
    </submittedName>
</protein>
<keyword evidence="3 7" id="KW-1134">Transmembrane beta strand</keyword>
<dbReference type="SUPFAM" id="SSF56935">
    <property type="entry name" value="Porins"/>
    <property type="match status" value="1"/>
</dbReference>
<accession>A0ABS9SGF5</accession>
<evidence type="ECO:0000256" key="3">
    <source>
        <dbReference type="ARBA" id="ARBA00022452"/>
    </source>
</evidence>